<dbReference type="EMBL" id="FONT01000003">
    <property type="protein sequence ID" value="SFE74824.1"/>
    <property type="molecule type" value="Genomic_DNA"/>
</dbReference>
<organism evidence="1 2">
    <name type="scientific">Alteribacillus iranensis</name>
    <dbReference type="NCBI Taxonomy" id="930128"/>
    <lineage>
        <taxon>Bacteria</taxon>
        <taxon>Bacillati</taxon>
        <taxon>Bacillota</taxon>
        <taxon>Bacilli</taxon>
        <taxon>Bacillales</taxon>
        <taxon>Bacillaceae</taxon>
        <taxon>Alteribacillus</taxon>
    </lineage>
</organism>
<dbReference type="Proteomes" id="UP000199516">
    <property type="component" value="Unassembled WGS sequence"/>
</dbReference>
<dbReference type="STRING" id="930128.SAMN05192532_103368"/>
<proteinExistence type="predicted"/>
<accession>A0A1I2D2V2</accession>
<sequence length="133" mass="15588">MKKVLRSGDFTLEELYDHANDMSWKHWGVPFHDTIELVNEDWSVQNAVFIYDRKTGERTIQMSTERNAIRSEEGVLKSLLHELVHWRLHSLGLPCRDEDPEFIEECLRVGANISLAKKAQLAYQQFLMKEKVT</sequence>
<reference evidence="1 2" key="1">
    <citation type="submission" date="2016-10" db="EMBL/GenBank/DDBJ databases">
        <authorList>
            <person name="de Groot N.N."/>
        </authorList>
    </citation>
    <scope>NUCLEOTIDE SEQUENCE [LARGE SCALE GENOMIC DNA]</scope>
    <source>
        <strain evidence="1 2">DSM 23995</strain>
    </source>
</reference>
<evidence type="ECO:0000313" key="2">
    <source>
        <dbReference type="Proteomes" id="UP000199516"/>
    </source>
</evidence>
<evidence type="ECO:0000313" key="1">
    <source>
        <dbReference type="EMBL" id="SFE74824.1"/>
    </source>
</evidence>
<dbReference type="RefSeq" id="WP_245757862.1">
    <property type="nucleotide sequence ID" value="NZ_FONT01000003.1"/>
</dbReference>
<protein>
    <submittedName>
        <fullName evidence="1">SprT-like protein</fullName>
    </submittedName>
</protein>
<dbReference type="AlphaFoldDB" id="A0A1I2D2V2"/>
<name>A0A1I2D2V2_9BACI</name>
<keyword evidence="2" id="KW-1185">Reference proteome</keyword>
<gene>
    <name evidence="1" type="ORF">SAMN05192532_103368</name>
</gene>